<keyword evidence="6" id="KW-1185">Reference proteome</keyword>
<keyword evidence="2 3" id="KW-0238">DNA-binding</keyword>
<evidence type="ECO:0000256" key="2">
    <source>
        <dbReference type="ARBA" id="ARBA00023125"/>
    </source>
</evidence>
<feature type="domain" description="Core-binding (CB)" evidence="4">
    <location>
        <begin position="4"/>
        <end position="87"/>
    </location>
</feature>
<evidence type="ECO:0000256" key="1">
    <source>
        <dbReference type="ARBA" id="ARBA00022908"/>
    </source>
</evidence>
<name>I4ECF3_9BACT</name>
<dbReference type="InterPro" id="IPR044068">
    <property type="entry name" value="CB"/>
</dbReference>
<dbReference type="SUPFAM" id="SSF56349">
    <property type="entry name" value="DNA breaking-rejoining enzymes"/>
    <property type="match status" value="1"/>
</dbReference>
<evidence type="ECO:0000259" key="4">
    <source>
        <dbReference type="PROSITE" id="PS51900"/>
    </source>
</evidence>
<comment type="caution">
    <text evidence="5">The sequence shown here is derived from an EMBL/GenBank/DDBJ whole genome shotgun (WGS) entry which is preliminary data.</text>
</comment>
<dbReference type="PROSITE" id="PS51900">
    <property type="entry name" value="CB"/>
    <property type="match status" value="1"/>
</dbReference>
<evidence type="ECO:0000313" key="5">
    <source>
        <dbReference type="EMBL" id="CCF82365.1"/>
    </source>
</evidence>
<evidence type="ECO:0000313" key="6">
    <source>
        <dbReference type="Proteomes" id="UP000004221"/>
    </source>
</evidence>
<dbReference type="Pfam" id="PF14659">
    <property type="entry name" value="Phage_int_SAM_3"/>
    <property type="match status" value="1"/>
</dbReference>
<dbReference type="InterPro" id="IPR010998">
    <property type="entry name" value="Integrase_recombinase_N"/>
</dbReference>
<organism evidence="5 6">
    <name type="scientific">Nitrolancea hollandica Lb</name>
    <dbReference type="NCBI Taxonomy" id="1129897"/>
    <lineage>
        <taxon>Bacteria</taxon>
        <taxon>Pseudomonadati</taxon>
        <taxon>Thermomicrobiota</taxon>
        <taxon>Thermomicrobia</taxon>
        <taxon>Sphaerobacterales</taxon>
        <taxon>Sphaerobacterineae</taxon>
        <taxon>Sphaerobacteraceae</taxon>
        <taxon>Nitrolancea</taxon>
    </lineage>
</organism>
<dbReference type="EMBL" id="CAGS01000006">
    <property type="protein sequence ID" value="CCF82365.1"/>
    <property type="molecule type" value="Genomic_DNA"/>
</dbReference>
<accession>I4ECF3</accession>
<proteinExistence type="predicted"/>
<dbReference type="InterPro" id="IPR004107">
    <property type="entry name" value="Integrase_SAM-like_N"/>
</dbReference>
<dbReference type="RefSeq" id="WP_008474490.1">
    <property type="nucleotide sequence ID" value="NZ_CAGS01000006.1"/>
</dbReference>
<dbReference type="InterPro" id="IPR011010">
    <property type="entry name" value="DNA_brk_join_enz"/>
</dbReference>
<gene>
    <name evidence="5" type="ORF">NITHO_1030019</name>
</gene>
<dbReference type="Proteomes" id="UP000004221">
    <property type="component" value="Unassembled WGS sequence"/>
</dbReference>
<evidence type="ECO:0000256" key="3">
    <source>
        <dbReference type="PROSITE-ProRule" id="PRU01248"/>
    </source>
</evidence>
<reference evidence="5 6" key="1">
    <citation type="journal article" date="2012" name="ISME J.">
        <title>Nitrification expanded: discovery, physiology and genomics of a nitrite-oxidizing bacterium from the phylum Chloroflexi.</title>
        <authorList>
            <person name="Sorokin D.Y."/>
            <person name="Lucker S."/>
            <person name="Vejmelkova D."/>
            <person name="Kostrikina N.A."/>
            <person name="Kleerebezem R."/>
            <person name="Rijpstra W.I."/>
            <person name="Damste J.S."/>
            <person name="Le Paslier D."/>
            <person name="Muyzer G."/>
            <person name="Wagner M."/>
            <person name="van Loosdrecht M.C."/>
            <person name="Daims H."/>
        </authorList>
    </citation>
    <scope>NUCLEOTIDE SEQUENCE [LARGE SCALE GENOMIC DNA]</scope>
    <source>
        <strain evidence="6">none</strain>
    </source>
</reference>
<protein>
    <submittedName>
        <fullName evidence="5">Integrase family protein</fullName>
    </submittedName>
</protein>
<keyword evidence="1" id="KW-0229">DNA integration</keyword>
<dbReference type="GO" id="GO:0003677">
    <property type="term" value="F:DNA binding"/>
    <property type="evidence" value="ECO:0007669"/>
    <property type="project" value="UniProtKB-UniRule"/>
</dbReference>
<sequence length="112" mass="12817">MSGQTVAQFLTRWLEDSAKPAIRPSTYRSYEQMVRIHLIPGLGRHLLVKLTPQHVQAYLNTKLHAGLATRTVQYQHAILRRALGQAERWKLVPHNVAKLVTPPRVERPEIVP</sequence>
<dbReference type="AlphaFoldDB" id="I4ECF3"/>
<dbReference type="GO" id="GO:0015074">
    <property type="term" value="P:DNA integration"/>
    <property type="evidence" value="ECO:0007669"/>
    <property type="project" value="UniProtKB-KW"/>
</dbReference>
<dbReference type="Gene3D" id="1.10.150.130">
    <property type="match status" value="1"/>
</dbReference>